<gene>
    <name evidence="2 3" type="primary">LOC104757836</name>
</gene>
<protein>
    <submittedName>
        <fullName evidence="2 3">Uncharacterized protein LOC104757836 isoform X2</fullName>
    </submittedName>
</protein>
<sequence>MNPSNISTISMKMESMSMTTHDRVVRNNKRLPQSRYSPYTLGTTEKKKQKEEVFRLGVELSLYVAEAMLLVSDDIRSLLLFGTQLIMKFTGEKDNNIRSQVVERLIVVMLYVFETYIKPKNGVYQADGKSTQLELINACTQHFAYGVRNLERIVLVFRNGGIMPPSDLEDYNQELKKLEEKLRSCKDVSEANGFAREIIKS</sequence>
<evidence type="ECO:0000313" key="1">
    <source>
        <dbReference type="Proteomes" id="UP000694864"/>
    </source>
</evidence>
<dbReference type="RefSeq" id="XP_010478928.1">
    <property type="nucleotide sequence ID" value="XM_010480626.2"/>
</dbReference>
<reference evidence="2 3" key="3">
    <citation type="submission" date="2025-05" db="UniProtKB">
        <authorList>
            <consortium name="RefSeq"/>
        </authorList>
    </citation>
    <scope>IDENTIFICATION</scope>
    <source>
        <tissue evidence="2 3">Leaf</tissue>
    </source>
</reference>
<accession>A0ABM0X0R2</accession>
<dbReference type="InterPro" id="IPR009568">
    <property type="entry name" value="DUF1184"/>
</dbReference>
<reference evidence="1" key="2">
    <citation type="journal article" date="2014" name="Nat. Commun.">
        <title>The emerging biofuel crop Camelina sativa retains a highly undifferentiated hexaploid genome structure.</title>
        <authorList>
            <person name="Kagale S."/>
            <person name="Koh C."/>
            <person name="Nixon J."/>
            <person name="Bollina V."/>
            <person name="Clarke W.E."/>
            <person name="Tuteja R."/>
            <person name="Spillane C."/>
            <person name="Robinson S.J."/>
            <person name="Links M.G."/>
            <person name="Clarke C."/>
            <person name="Higgins E.E."/>
            <person name="Huebert T."/>
            <person name="Sharpe A.G."/>
            <person name="Parkin I.A."/>
        </authorList>
    </citation>
    <scope>NUCLEOTIDE SEQUENCE [LARGE SCALE GENOMIC DNA]</scope>
    <source>
        <strain evidence="1">r\DH55</strain>
    </source>
</reference>
<evidence type="ECO:0000313" key="3">
    <source>
        <dbReference type="RefSeq" id="XP_019094274.1"/>
    </source>
</evidence>
<dbReference type="RefSeq" id="XP_019094274.1">
    <property type="nucleotide sequence ID" value="XM_019238729.1"/>
</dbReference>
<evidence type="ECO:0000313" key="2">
    <source>
        <dbReference type="RefSeq" id="XP_010478928.1"/>
    </source>
</evidence>
<dbReference type="GeneID" id="104757836"/>
<organism evidence="1 2">
    <name type="scientific">Camelina sativa</name>
    <name type="common">False flax</name>
    <name type="synonym">Myagrum sativum</name>
    <dbReference type="NCBI Taxonomy" id="90675"/>
    <lineage>
        <taxon>Eukaryota</taxon>
        <taxon>Viridiplantae</taxon>
        <taxon>Streptophyta</taxon>
        <taxon>Embryophyta</taxon>
        <taxon>Tracheophyta</taxon>
        <taxon>Spermatophyta</taxon>
        <taxon>Magnoliopsida</taxon>
        <taxon>eudicotyledons</taxon>
        <taxon>Gunneridae</taxon>
        <taxon>Pentapetalae</taxon>
        <taxon>rosids</taxon>
        <taxon>malvids</taxon>
        <taxon>Brassicales</taxon>
        <taxon>Brassicaceae</taxon>
        <taxon>Camelineae</taxon>
        <taxon>Camelina</taxon>
    </lineage>
</organism>
<reference evidence="1" key="1">
    <citation type="journal article" date="1997" name="Nucleic Acids Res.">
        <title>tRNAscan-SE: a program for improved detection of transfer RNA genes in genomic sequence.</title>
        <authorList>
            <person name="Lowe T.M."/>
            <person name="Eddy S.R."/>
        </authorList>
    </citation>
    <scope>NUCLEOTIDE SEQUENCE [LARGE SCALE GENOMIC DNA]</scope>
    <source>
        <strain evidence="1">r\DH55</strain>
    </source>
</reference>
<keyword evidence="1" id="KW-1185">Reference proteome</keyword>
<name>A0ABM0X0R2_CAMSA</name>
<dbReference type="Proteomes" id="UP000694864">
    <property type="component" value="Chromosome 17"/>
</dbReference>
<proteinExistence type="predicted"/>
<dbReference type="Pfam" id="PF06683">
    <property type="entry name" value="DUF1184"/>
    <property type="match status" value="1"/>
</dbReference>